<protein>
    <submittedName>
        <fullName evidence="12">Uncharacterized protein</fullName>
    </submittedName>
</protein>
<feature type="binding site" evidence="5">
    <location>
        <position position="469"/>
    </location>
    <ligand>
        <name>S-adenosyl-L-methionine</name>
        <dbReference type="ChEBI" id="CHEBI:59789"/>
    </ligand>
</feature>
<dbReference type="Proteomes" id="UP000054564">
    <property type="component" value="Unassembled WGS sequence"/>
</dbReference>
<comment type="caution">
    <text evidence="12">The sequence shown here is derived from an EMBL/GenBank/DDBJ whole genome shotgun (WGS) entry which is preliminary data.</text>
</comment>
<evidence type="ECO:0000256" key="2">
    <source>
        <dbReference type="ARBA" id="ARBA00022679"/>
    </source>
</evidence>
<keyword evidence="1 7" id="KW-0489">Methyltransferase</keyword>
<dbReference type="Pfam" id="PF17286">
    <property type="entry name" value="PRMT5_C"/>
    <property type="match status" value="1"/>
</dbReference>
<evidence type="ECO:0000256" key="5">
    <source>
        <dbReference type="PIRSR" id="PIRSR015894-2"/>
    </source>
</evidence>
<evidence type="ECO:0000313" key="12">
    <source>
        <dbReference type="EMBL" id="KNE90455.1"/>
    </source>
</evidence>
<dbReference type="Pfam" id="PF17285">
    <property type="entry name" value="PRMT5_TIM"/>
    <property type="match status" value="1"/>
</dbReference>
<keyword evidence="3 5" id="KW-0949">S-adenosyl-L-methionine</keyword>
<feature type="domain" description="PRMT5 arginine-N-methyltransferase" evidence="9">
    <location>
        <begin position="380"/>
        <end position="542"/>
    </location>
</feature>
<dbReference type="SUPFAM" id="SSF53335">
    <property type="entry name" value="S-adenosyl-L-methionine-dependent methyltransferases"/>
    <property type="match status" value="1"/>
</dbReference>
<dbReference type="GO" id="GO:0032259">
    <property type="term" value="P:methylation"/>
    <property type="evidence" value="ECO:0007669"/>
    <property type="project" value="UniProtKB-KW"/>
</dbReference>
<dbReference type="InterPro" id="IPR035248">
    <property type="entry name" value="PRMT5_C"/>
</dbReference>
<dbReference type="Gene3D" id="3.20.20.150">
    <property type="entry name" value="Divalent-metal-dependent TIM barrel enzymes"/>
    <property type="match status" value="1"/>
</dbReference>
<dbReference type="Gene3D" id="3.40.50.150">
    <property type="entry name" value="Vaccinia Virus protein VP39"/>
    <property type="match status" value="1"/>
</dbReference>
<sequence>MSSSTFAHNQSSTHKSSPTSEQNDYHWSQTAFHCQRTPMILKLTQTELDALLNTYQIKDNITNHLNNHSLSLNPYGPPPTSNQSSPLNSLIKTSLNNLGEYDALALPLTNPTWKARWESFCVDQTPAPHHPPQPNVDSQPALDNSHDAEFWRRAGYFLSSELNFHNTIEVTKCICFASEWLELDAPSEGIRFDCELAIKQEVSYATYLSASHLILPRIRHRRFISDYGRAISSILAGLPSSVILSIIVPISETDEKTYKAWEDWHSLRKLCGYHSRLNITLEIPHLGAGVDTASLISRWTSEPIGFLLIPATSFISNAKHYPVLSKSCQTFVKAMFKSKPSVILSQTSEGKHSSGGSLAYVQYIRFLEKRAAAIVCDPIESFAAGYLDYLQAPLQPLADNLDSVVYEGFEKDPVKYSKYEEAIFQALCDRPADATQVLAVCGAGRGPLVEAALRAARRADRVITITAIEKNPNSYLTLQERLRTDWDPEVVKVWFGDMRDYQPIDPIDIIISELLGSFGDNELSPECLDGVIRWLAADGISIPCGYRSYVAPLASSKIYSRVLELGKFETPYVVMIHSAEIISAQGGPDGEMGKVQETWSFAHPRTDLVFSHDTGVPITNFHNARSSHLTFHIPQPSVCHGLAAYFRATLYGDVTIETLPDTRMSREMLSWFPMFFPLKEPIYCPKNSELDVHLWRLTDQVGRKVWYEWSVEAFTIPPSQPTKPRPRRKSARRVKSSGSPPPTGRSTSSTQSTSKKKSKVASRKNTDPSTGESGAEQQHQTDDDDDNDNDDHSSGSGSDSHSDSEVVMMDDDQHKESTHLDQLNSLDLHFDSRVKISTSLLHNVLGKESSVKW</sequence>
<dbReference type="InterPro" id="IPR035075">
    <property type="entry name" value="PRMT5"/>
</dbReference>
<feature type="binding site" evidence="5">
    <location>
        <position position="406"/>
    </location>
    <ligand>
        <name>S-adenosyl-L-methionine</name>
        <dbReference type="ChEBI" id="CHEBI:59789"/>
    </ligand>
</feature>
<dbReference type="PANTHER" id="PTHR10738:SF0">
    <property type="entry name" value="PROTEIN ARGININE N-METHYLTRANSFERASE 5"/>
    <property type="match status" value="1"/>
</dbReference>
<dbReference type="Gene3D" id="2.70.160.11">
    <property type="entry name" value="Hnrnp arginine n-methyltransferase1"/>
    <property type="match status" value="1"/>
</dbReference>
<dbReference type="GO" id="GO:0005829">
    <property type="term" value="C:cytosol"/>
    <property type="evidence" value="ECO:0007669"/>
    <property type="project" value="TreeGrafter"/>
</dbReference>
<dbReference type="FunFam" id="3.40.50.150:FF:000255">
    <property type="entry name" value="Protein arginine N-methyltransferase"/>
    <property type="match status" value="1"/>
</dbReference>
<evidence type="ECO:0000259" key="10">
    <source>
        <dbReference type="Pfam" id="PF17285"/>
    </source>
</evidence>
<feature type="binding site" evidence="5">
    <location>
        <begin position="497"/>
        <end position="498"/>
    </location>
    <ligand>
        <name>S-adenosyl-L-methionine</name>
        <dbReference type="ChEBI" id="CHEBI:59789"/>
    </ligand>
</feature>
<dbReference type="InterPro" id="IPR035247">
    <property type="entry name" value="PRMT5_TIM"/>
</dbReference>
<dbReference type="GO" id="GO:0006355">
    <property type="term" value="P:regulation of DNA-templated transcription"/>
    <property type="evidence" value="ECO:0007669"/>
    <property type="project" value="TreeGrafter"/>
</dbReference>
<evidence type="ECO:0000259" key="9">
    <source>
        <dbReference type="Pfam" id="PF05185"/>
    </source>
</evidence>
<evidence type="ECO:0000313" key="13">
    <source>
        <dbReference type="Proteomes" id="UP000054564"/>
    </source>
</evidence>
<feature type="active site" description="Proton donor/acceptor" evidence="4">
    <location>
        <position position="513"/>
    </location>
</feature>
<keyword evidence="2 7" id="KW-0808">Transferase</keyword>
<feature type="compositionally biased region" description="Low complexity" evidence="8">
    <location>
        <begin position="744"/>
        <end position="753"/>
    </location>
</feature>
<feature type="region of interest" description="Disordered" evidence="8">
    <location>
        <begin position="1"/>
        <end position="24"/>
    </location>
</feature>
<dbReference type="GO" id="GO:0016274">
    <property type="term" value="F:protein-arginine N-methyltransferase activity"/>
    <property type="evidence" value="ECO:0007669"/>
    <property type="project" value="InterPro"/>
</dbReference>
<dbReference type="STRING" id="1165861.A0A0L0UTV7"/>
<evidence type="ECO:0000256" key="7">
    <source>
        <dbReference type="PROSITE-ProRule" id="PRU01015"/>
    </source>
</evidence>
<evidence type="ECO:0000256" key="6">
    <source>
        <dbReference type="PIRSR" id="PIRSR015894-3"/>
    </source>
</evidence>
<dbReference type="InterPro" id="IPR029063">
    <property type="entry name" value="SAM-dependent_MTases_sf"/>
</dbReference>
<name>A0A0L0UTV7_9BASI</name>
<dbReference type="Pfam" id="PF05185">
    <property type="entry name" value="PRMT5"/>
    <property type="match status" value="1"/>
</dbReference>
<evidence type="ECO:0000256" key="8">
    <source>
        <dbReference type="SAM" id="MobiDB-lite"/>
    </source>
</evidence>
<dbReference type="OrthoDB" id="1368803at2759"/>
<gene>
    <name evidence="12" type="ORF">PSTG_16120</name>
</gene>
<accession>A0A0L0UTV7</accession>
<feature type="compositionally biased region" description="Polar residues" evidence="8">
    <location>
        <begin position="767"/>
        <end position="778"/>
    </location>
</feature>
<dbReference type="PANTHER" id="PTHR10738">
    <property type="entry name" value="PROTEIN ARGININE N-METHYLTRANSFERASE 5"/>
    <property type="match status" value="1"/>
</dbReference>
<dbReference type="EMBL" id="AJIL01000256">
    <property type="protein sequence ID" value="KNE90455.1"/>
    <property type="molecule type" value="Genomic_DNA"/>
</dbReference>
<dbReference type="PROSITE" id="PS51678">
    <property type="entry name" value="SAM_MT_PRMT"/>
    <property type="match status" value="1"/>
</dbReference>
<organism evidence="12 13">
    <name type="scientific">Puccinia striiformis f. sp. tritici PST-78</name>
    <dbReference type="NCBI Taxonomy" id="1165861"/>
    <lineage>
        <taxon>Eukaryota</taxon>
        <taxon>Fungi</taxon>
        <taxon>Dikarya</taxon>
        <taxon>Basidiomycota</taxon>
        <taxon>Pucciniomycotina</taxon>
        <taxon>Pucciniomycetes</taxon>
        <taxon>Pucciniales</taxon>
        <taxon>Pucciniaceae</taxon>
        <taxon>Puccinia</taxon>
    </lineage>
</organism>
<feature type="compositionally biased region" description="Basic residues" evidence="8">
    <location>
        <begin position="724"/>
        <end position="735"/>
    </location>
</feature>
<evidence type="ECO:0000256" key="3">
    <source>
        <dbReference type="ARBA" id="ARBA00022691"/>
    </source>
</evidence>
<feature type="region of interest" description="Disordered" evidence="8">
    <location>
        <begin position="716"/>
        <end position="805"/>
    </location>
</feature>
<feature type="binding site" evidence="5">
    <location>
        <begin position="415"/>
        <end position="416"/>
    </location>
    <ligand>
        <name>S-adenosyl-L-methionine</name>
        <dbReference type="ChEBI" id="CHEBI:59789"/>
    </ligand>
</feature>
<dbReference type="InterPro" id="IPR025799">
    <property type="entry name" value="Arg_MeTrfase"/>
</dbReference>
<evidence type="ECO:0000256" key="1">
    <source>
        <dbReference type="ARBA" id="ARBA00022603"/>
    </source>
</evidence>
<dbReference type="FunFam" id="2.70.160.11:FF:000020">
    <property type="entry name" value="Protein arginine N-methyltransferase"/>
    <property type="match status" value="1"/>
</dbReference>
<evidence type="ECO:0000259" key="11">
    <source>
        <dbReference type="Pfam" id="PF17286"/>
    </source>
</evidence>
<feature type="site" description="Critical for specifying symmetric addition of methyl groups" evidence="6">
    <location>
        <position position="409"/>
    </location>
</feature>
<evidence type="ECO:0000256" key="4">
    <source>
        <dbReference type="PIRSR" id="PIRSR015894-1"/>
    </source>
</evidence>
<dbReference type="GO" id="GO:0005634">
    <property type="term" value="C:nucleus"/>
    <property type="evidence" value="ECO:0007669"/>
    <property type="project" value="TreeGrafter"/>
</dbReference>
<dbReference type="AlphaFoldDB" id="A0A0L0UTV7"/>
<keyword evidence="13" id="KW-1185">Reference proteome</keyword>
<feature type="domain" description="PRMT5 oligomerisation" evidence="11">
    <location>
        <begin position="546"/>
        <end position="846"/>
    </location>
</feature>
<proteinExistence type="predicted"/>
<feature type="domain" description="PRMT5 TIM barrel" evidence="10">
    <location>
        <begin position="100"/>
        <end position="369"/>
    </location>
</feature>
<feature type="active site" description="Proton donor/acceptor" evidence="4">
    <location>
        <position position="522"/>
    </location>
</feature>
<reference evidence="13" key="1">
    <citation type="submission" date="2014-03" db="EMBL/GenBank/DDBJ databases">
        <title>The Genome Sequence of Puccinia striiformis f. sp. tritici PST-78.</title>
        <authorList>
            <consortium name="The Broad Institute Genome Sequencing Platform"/>
            <person name="Cuomo C."/>
            <person name="Hulbert S."/>
            <person name="Chen X."/>
            <person name="Walker B."/>
            <person name="Young S.K."/>
            <person name="Zeng Q."/>
            <person name="Gargeya S."/>
            <person name="Fitzgerald M."/>
            <person name="Haas B."/>
            <person name="Abouelleil A."/>
            <person name="Alvarado L."/>
            <person name="Arachchi H.M."/>
            <person name="Berlin A.M."/>
            <person name="Chapman S.B."/>
            <person name="Goldberg J."/>
            <person name="Griggs A."/>
            <person name="Gujja S."/>
            <person name="Hansen M."/>
            <person name="Howarth C."/>
            <person name="Imamovic A."/>
            <person name="Larimer J."/>
            <person name="McCowan C."/>
            <person name="Montmayeur A."/>
            <person name="Murphy C."/>
            <person name="Neiman D."/>
            <person name="Pearson M."/>
            <person name="Priest M."/>
            <person name="Roberts A."/>
            <person name="Saif S."/>
            <person name="Shea T."/>
            <person name="Sisk P."/>
            <person name="Sykes S."/>
            <person name="Wortman J."/>
            <person name="Nusbaum C."/>
            <person name="Birren B."/>
        </authorList>
    </citation>
    <scope>NUCLEOTIDE SEQUENCE [LARGE SCALE GENOMIC DNA]</scope>
    <source>
        <strain evidence="13">race PST-78</strain>
    </source>
</reference>